<evidence type="ECO:0000313" key="2">
    <source>
        <dbReference type="EMBL" id="OGZ13308.1"/>
    </source>
</evidence>
<dbReference type="AlphaFoldDB" id="A0A1G2DKH3"/>
<gene>
    <name evidence="2" type="ORF">A3C93_00115</name>
</gene>
<dbReference type="STRING" id="1798664.A3C93_00115"/>
<protein>
    <recommendedName>
        <fullName evidence="4">DUF5667 domain-containing protein</fullName>
    </recommendedName>
</protein>
<name>A0A1G2DKH3_9BACT</name>
<evidence type="ECO:0008006" key="4">
    <source>
        <dbReference type="Google" id="ProtNLM"/>
    </source>
</evidence>
<proteinExistence type="predicted"/>
<reference evidence="2 3" key="1">
    <citation type="journal article" date="2016" name="Nat. Commun.">
        <title>Thousands of microbial genomes shed light on interconnected biogeochemical processes in an aquifer system.</title>
        <authorList>
            <person name="Anantharaman K."/>
            <person name="Brown C.T."/>
            <person name="Hug L.A."/>
            <person name="Sharon I."/>
            <person name="Castelle C.J."/>
            <person name="Probst A.J."/>
            <person name="Thomas B.C."/>
            <person name="Singh A."/>
            <person name="Wilkins M.J."/>
            <person name="Karaoz U."/>
            <person name="Brodie E.L."/>
            <person name="Williams K.H."/>
            <person name="Hubbard S.S."/>
            <person name="Banfield J.F."/>
        </authorList>
    </citation>
    <scope>NUCLEOTIDE SEQUENCE [LARGE SCALE GENOMIC DNA]</scope>
</reference>
<organism evidence="2 3">
    <name type="scientific">Candidatus Lloydbacteria bacterium RIFCSPHIGHO2_02_FULL_54_17</name>
    <dbReference type="NCBI Taxonomy" id="1798664"/>
    <lineage>
        <taxon>Bacteria</taxon>
        <taxon>Candidatus Lloydiibacteriota</taxon>
    </lineage>
</organism>
<evidence type="ECO:0000313" key="3">
    <source>
        <dbReference type="Proteomes" id="UP000178636"/>
    </source>
</evidence>
<comment type="caution">
    <text evidence="2">The sequence shown here is derived from an EMBL/GenBank/DDBJ whole genome shotgun (WGS) entry which is preliminary data.</text>
</comment>
<dbReference type="Proteomes" id="UP000178636">
    <property type="component" value="Unassembled WGS sequence"/>
</dbReference>
<feature type="region of interest" description="Disordered" evidence="1">
    <location>
        <begin position="225"/>
        <end position="262"/>
    </location>
</feature>
<dbReference type="EMBL" id="MHLO01000005">
    <property type="protein sequence ID" value="OGZ13308.1"/>
    <property type="molecule type" value="Genomic_DNA"/>
</dbReference>
<evidence type="ECO:0000256" key="1">
    <source>
        <dbReference type="SAM" id="MobiDB-lite"/>
    </source>
</evidence>
<accession>A0A1G2DKH3</accession>
<sequence length="262" mass="29324">MLVTAVAGALVFGFGLAVYTGLAGWEHAERRLTDEAKGRVEVERKKNFSAKEAIANAANARTPEAWDQAMAAIDALEDRQEKAVLKSAITLERVDAYGRARDQLLERAVELARYNENDPRILEFIERAKPLQAEIVKMLENPDQLARELPSGMSDEERKAWNATLWYHVGHANYSQLWFTPSENKTEINKLIQKSLGSYARVFAFIPKDTRTEYAIEALYEVNKTKNRDGDAQGKGKPKRPILLPRNEQAPTSGPGTTDPGI</sequence>
<feature type="compositionally biased region" description="Basic and acidic residues" evidence="1">
    <location>
        <begin position="225"/>
        <end position="234"/>
    </location>
</feature>